<dbReference type="FunFam" id="3.20.20.10:FF:000002">
    <property type="entry name" value="Alanine racemase"/>
    <property type="match status" value="1"/>
</dbReference>
<comment type="caution">
    <text evidence="8">The sequence shown here is derived from an EMBL/GenBank/DDBJ whole genome shotgun (WGS) entry which is preliminary data.</text>
</comment>
<dbReference type="PANTHER" id="PTHR30511">
    <property type="entry name" value="ALANINE RACEMASE"/>
    <property type="match status" value="1"/>
</dbReference>
<sequence>MVVAQMRASRIEVSQSAINQNVRVTMQTSHAKHMFLAIKANGYGHGLLEMAQAAKNAGVYGLAVAVVDEALAIRQAKLDMPILILGYTEPQYAEFLAQFQIITTVPSVSWLEEAQSFLTGNHPLLVSLAVDTGMNRIGMRTAAEVQAAVAVMQAHPNLFTWEGIMTHFATSDTAETDYFEMQLSRWHTVIDGLPCLPPMVHVANSGAAMYHADEVPTDFIRVGTVVYGWEPSGKELNPGTELVPAMSIKSALSFVKQIPAGEGVSYGHLYHTTNDEWIGTIPMGYGDGLTRTMRGYKILVGNEWCEIIGQIAMDQMMVRLPHAMPVGTPVTILGTNGTQTIDIWDVCAHCHLQPWEFANQLSDRLPRYLVD</sequence>
<evidence type="ECO:0000256" key="3">
    <source>
        <dbReference type="ARBA" id="ARBA00023235"/>
    </source>
</evidence>
<evidence type="ECO:0000256" key="5">
    <source>
        <dbReference type="PIRSR" id="PIRSR600821-50"/>
    </source>
</evidence>
<feature type="binding site" evidence="4 6">
    <location>
        <position position="136"/>
    </location>
    <ligand>
        <name>substrate</name>
    </ligand>
</feature>
<dbReference type="PROSITE" id="PS00395">
    <property type="entry name" value="ALANINE_RACEMASE"/>
    <property type="match status" value="1"/>
</dbReference>
<protein>
    <recommendedName>
        <fullName evidence="4">Alanine racemase</fullName>
        <ecNumber evidence="4">5.1.1.1</ecNumber>
    </recommendedName>
</protein>
<dbReference type="GO" id="GO:0030170">
    <property type="term" value="F:pyridoxal phosphate binding"/>
    <property type="evidence" value="ECO:0007669"/>
    <property type="project" value="UniProtKB-UniRule"/>
</dbReference>
<keyword evidence="9" id="KW-1185">Reference proteome</keyword>
<feature type="modified residue" description="N6-(pyridoxal phosphate)lysine" evidence="4 5">
    <location>
        <position position="39"/>
    </location>
</feature>
<dbReference type="RefSeq" id="WP_168722527.1">
    <property type="nucleotide sequence ID" value="NZ_JAAXPN010000009.1"/>
</dbReference>
<comment type="cofactor">
    <cofactor evidence="1 4 5">
        <name>pyridoxal 5'-phosphate</name>
        <dbReference type="ChEBI" id="CHEBI:597326"/>
    </cofactor>
</comment>
<comment type="pathway">
    <text evidence="4">Amino-acid biosynthesis; D-alanine biosynthesis; D-alanine from L-alanine: step 1/1.</text>
</comment>
<evidence type="ECO:0000256" key="4">
    <source>
        <dbReference type="HAMAP-Rule" id="MF_01201"/>
    </source>
</evidence>
<dbReference type="Pfam" id="PF01168">
    <property type="entry name" value="Ala_racemase_N"/>
    <property type="match status" value="1"/>
</dbReference>
<dbReference type="GO" id="GO:0030632">
    <property type="term" value="P:D-alanine biosynthetic process"/>
    <property type="evidence" value="ECO:0007669"/>
    <property type="project" value="UniProtKB-UniRule"/>
</dbReference>
<evidence type="ECO:0000313" key="8">
    <source>
        <dbReference type="EMBL" id="NKZ24733.1"/>
    </source>
</evidence>
<dbReference type="InterPro" id="IPR000821">
    <property type="entry name" value="Ala_racemase"/>
</dbReference>
<keyword evidence="3 4" id="KW-0413">Isomerase</keyword>
<dbReference type="Gene3D" id="2.40.37.10">
    <property type="entry name" value="Lyase, Ornithine Decarboxylase, Chain A, domain 1"/>
    <property type="match status" value="1"/>
</dbReference>
<dbReference type="EMBL" id="JAAXPN010000009">
    <property type="protein sequence ID" value="NKZ24733.1"/>
    <property type="molecule type" value="Genomic_DNA"/>
</dbReference>
<proteinExistence type="inferred from homology"/>
<evidence type="ECO:0000256" key="1">
    <source>
        <dbReference type="ARBA" id="ARBA00001933"/>
    </source>
</evidence>
<dbReference type="PRINTS" id="PR00992">
    <property type="entry name" value="ALARACEMASE"/>
</dbReference>
<evidence type="ECO:0000259" key="7">
    <source>
        <dbReference type="SMART" id="SM01005"/>
    </source>
</evidence>
<dbReference type="Gene3D" id="3.20.20.10">
    <property type="entry name" value="Alanine racemase"/>
    <property type="match status" value="1"/>
</dbReference>
<dbReference type="AlphaFoldDB" id="A0A7X6N2Y2"/>
<feature type="active site" description="Proton acceptor; specific for D-alanine" evidence="4">
    <location>
        <position position="39"/>
    </location>
</feature>
<dbReference type="GO" id="GO:0008784">
    <property type="term" value="F:alanine racemase activity"/>
    <property type="evidence" value="ECO:0007669"/>
    <property type="project" value="UniProtKB-UniRule"/>
</dbReference>
<name>A0A7X6N2Y2_9LACO</name>
<feature type="domain" description="Alanine racemase C-terminal" evidence="7">
    <location>
        <begin position="245"/>
        <end position="370"/>
    </location>
</feature>
<dbReference type="GO" id="GO:0009252">
    <property type="term" value="P:peptidoglycan biosynthetic process"/>
    <property type="evidence" value="ECO:0007669"/>
    <property type="project" value="TreeGrafter"/>
</dbReference>
<organism evidence="8 9">
    <name type="scientific">Periweissella fabalis</name>
    <dbReference type="NCBI Taxonomy" id="1070421"/>
    <lineage>
        <taxon>Bacteria</taxon>
        <taxon>Bacillati</taxon>
        <taxon>Bacillota</taxon>
        <taxon>Bacilli</taxon>
        <taxon>Lactobacillales</taxon>
        <taxon>Lactobacillaceae</taxon>
        <taxon>Periweissella</taxon>
    </lineage>
</organism>
<dbReference type="SMART" id="SM01005">
    <property type="entry name" value="Ala_racemase_C"/>
    <property type="match status" value="1"/>
</dbReference>
<keyword evidence="2 4" id="KW-0663">Pyridoxal phosphate</keyword>
<comment type="function">
    <text evidence="4">Catalyzes the interconversion of L-alanine and D-alanine. May also act on other amino acids.</text>
</comment>
<gene>
    <name evidence="8" type="primary">alr</name>
    <name evidence="8" type="ORF">HF964_07995</name>
</gene>
<dbReference type="InterPro" id="IPR020622">
    <property type="entry name" value="Ala_racemase_pyridoxalP-BS"/>
</dbReference>
<dbReference type="SUPFAM" id="SSF50621">
    <property type="entry name" value="Alanine racemase C-terminal domain-like"/>
    <property type="match status" value="1"/>
</dbReference>
<dbReference type="InterPro" id="IPR001608">
    <property type="entry name" value="Ala_racemase_N"/>
</dbReference>
<feature type="active site" description="Proton acceptor; specific for L-alanine" evidence="4">
    <location>
        <position position="266"/>
    </location>
</feature>
<feature type="binding site" evidence="4 6">
    <location>
        <position position="313"/>
    </location>
    <ligand>
        <name>substrate</name>
    </ligand>
</feature>
<dbReference type="NCBIfam" id="TIGR00492">
    <property type="entry name" value="alr"/>
    <property type="match status" value="1"/>
</dbReference>
<dbReference type="PANTHER" id="PTHR30511:SF0">
    <property type="entry name" value="ALANINE RACEMASE, CATABOLIC-RELATED"/>
    <property type="match status" value="1"/>
</dbReference>
<dbReference type="CDD" id="cd00430">
    <property type="entry name" value="PLPDE_III_AR"/>
    <property type="match status" value="1"/>
</dbReference>
<dbReference type="EC" id="5.1.1.1" evidence="4"/>
<comment type="similarity">
    <text evidence="4">Belongs to the alanine racemase family.</text>
</comment>
<dbReference type="InterPro" id="IPR009006">
    <property type="entry name" value="Ala_racemase/Decarboxylase_C"/>
</dbReference>
<dbReference type="InterPro" id="IPR029066">
    <property type="entry name" value="PLP-binding_barrel"/>
</dbReference>
<dbReference type="SUPFAM" id="SSF51419">
    <property type="entry name" value="PLP-binding barrel"/>
    <property type="match status" value="1"/>
</dbReference>
<dbReference type="HAMAP" id="MF_01201">
    <property type="entry name" value="Ala_racemase"/>
    <property type="match status" value="1"/>
</dbReference>
<dbReference type="UniPathway" id="UPA00042">
    <property type="reaction ID" value="UER00497"/>
</dbReference>
<evidence type="ECO:0000256" key="6">
    <source>
        <dbReference type="PIRSR" id="PIRSR600821-52"/>
    </source>
</evidence>
<dbReference type="Proteomes" id="UP000549765">
    <property type="component" value="Unassembled WGS sequence"/>
</dbReference>
<reference evidence="8 9" key="1">
    <citation type="submission" date="2020-04" db="EMBL/GenBank/DDBJ databases">
        <title>MicrobeNet Type strains.</title>
        <authorList>
            <person name="Nicholson A.C."/>
        </authorList>
    </citation>
    <scope>NUCLEOTIDE SEQUENCE [LARGE SCALE GENOMIC DNA]</scope>
    <source>
        <strain evidence="8 9">CCUG 61472</strain>
    </source>
</reference>
<evidence type="ECO:0000256" key="2">
    <source>
        <dbReference type="ARBA" id="ARBA00022898"/>
    </source>
</evidence>
<evidence type="ECO:0000313" key="9">
    <source>
        <dbReference type="Proteomes" id="UP000549765"/>
    </source>
</evidence>
<dbReference type="GO" id="GO:0005829">
    <property type="term" value="C:cytosol"/>
    <property type="evidence" value="ECO:0007669"/>
    <property type="project" value="TreeGrafter"/>
</dbReference>
<dbReference type="Pfam" id="PF00842">
    <property type="entry name" value="Ala_racemase_C"/>
    <property type="match status" value="1"/>
</dbReference>
<comment type="catalytic activity">
    <reaction evidence="4">
        <text>L-alanine = D-alanine</text>
        <dbReference type="Rhea" id="RHEA:20249"/>
        <dbReference type="ChEBI" id="CHEBI:57416"/>
        <dbReference type="ChEBI" id="CHEBI:57972"/>
        <dbReference type="EC" id="5.1.1.1"/>
    </reaction>
</comment>
<dbReference type="InterPro" id="IPR011079">
    <property type="entry name" value="Ala_racemase_C"/>
</dbReference>
<accession>A0A7X6N2Y2</accession>